<evidence type="ECO:0000313" key="1">
    <source>
        <dbReference type="EMBL" id="MQL82832.1"/>
    </source>
</evidence>
<dbReference type="InterPro" id="IPR004252">
    <property type="entry name" value="Probable_transposase_24"/>
</dbReference>
<dbReference type="Pfam" id="PF03004">
    <property type="entry name" value="Transposase_24"/>
    <property type="match status" value="1"/>
</dbReference>
<dbReference type="Proteomes" id="UP000652761">
    <property type="component" value="Unassembled WGS sequence"/>
</dbReference>
<comment type="caution">
    <text evidence="1">The sequence shown here is derived from an EMBL/GenBank/DDBJ whole genome shotgun (WGS) entry which is preliminary data.</text>
</comment>
<dbReference type="EMBL" id="NMUH01000655">
    <property type="protein sequence ID" value="MQL82832.1"/>
    <property type="molecule type" value="Genomic_DNA"/>
</dbReference>
<keyword evidence="2" id="KW-1185">Reference proteome</keyword>
<reference evidence="1" key="1">
    <citation type="submission" date="2017-07" db="EMBL/GenBank/DDBJ databases">
        <title>Taro Niue Genome Assembly and Annotation.</title>
        <authorList>
            <person name="Atibalentja N."/>
            <person name="Keating K."/>
            <person name="Fields C.J."/>
        </authorList>
    </citation>
    <scope>NUCLEOTIDE SEQUENCE</scope>
    <source>
        <strain evidence="1">Niue_2</strain>
        <tissue evidence="1">Leaf</tissue>
    </source>
</reference>
<gene>
    <name evidence="1" type="ORF">Taro_015300</name>
</gene>
<protein>
    <submittedName>
        <fullName evidence="1">Uncharacterized protein</fullName>
    </submittedName>
</protein>
<name>A0A843UB60_COLES</name>
<organism evidence="1 2">
    <name type="scientific">Colocasia esculenta</name>
    <name type="common">Wild taro</name>
    <name type="synonym">Arum esculentum</name>
    <dbReference type="NCBI Taxonomy" id="4460"/>
    <lineage>
        <taxon>Eukaryota</taxon>
        <taxon>Viridiplantae</taxon>
        <taxon>Streptophyta</taxon>
        <taxon>Embryophyta</taxon>
        <taxon>Tracheophyta</taxon>
        <taxon>Spermatophyta</taxon>
        <taxon>Magnoliopsida</taxon>
        <taxon>Liliopsida</taxon>
        <taxon>Araceae</taxon>
        <taxon>Aroideae</taxon>
        <taxon>Colocasieae</taxon>
        <taxon>Colocasia</taxon>
    </lineage>
</organism>
<proteinExistence type="predicted"/>
<feature type="non-terminal residue" evidence="1">
    <location>
        <position position="1"/>
    </location>
</feature>
<evidence type="ECO:0000313" key="2">
    <source>
        <dbReference type="Proteomes" id="UP000652761"/>
    </source>
</evidence>
<dbReference type="AlphaFoldDB" id="A0A843UB60"/>
<sequence>TQTFADICKAELQKSGQEMDRSELFIVTHTRKDGVPVNSECAVAIVQLDFKRQVGDQD</sequence>
<accession>A0A843UB60</accession>